<dbReference type="EMBL" id="MU118029">
    <property type="protein sequence ID" value="KAF9647657.1"/>
    <property type="molecule type" value="Genomic_DNA"/>
</dbReference>
<protein>
    <submittedName>
        <fullName evidence="1">Uncharacterized protein</fullName>
    </submittedName>
</protein>
<name>A0ACB6ZDJ7_THEGA</name>
<reference evidence="1" key="2">
    <citation type="journal article" date="2020" name="Nat. Commun.">
        <title>Large-scale genome sequencing of mycorrhizal fungi provides insights into the early evolution of symbiotic traits.</title>
        <authorList>
            <person name="Miyauchi S."/>
            <person name="Kiss E."/>
            <person name="Kuo A."/>
            <person name="Drula E."/>
            <person name="Kohler A."/>
            <person name="Sanchez-Garcia M."/>
            <person name="Morin E."/>
            <person name="Andreopoulos B."/>
            <person name="Barry K.W."/>
            <person name="Bonito G."/>
            <person name="Buee M."/>
            <person name="Carver A."/>
            <person name="Chen C."/>
            <person name="Cichocki N."/>
            <person name="Clum A."/>
            <person name="Culley D."/>
            <person name="Crous P.W."/>
            <person name="Fauchery L."/>
            <person name="Girlanda M."/>
            <person name="Hayes R.D."/>
            <person name="Keri Z."/>
            <person name="LaButti K."/>
            <person name="Lipzen A."/>
            <person name="Lombard V."/>
            <person name="Magnuson J."/>
            <person name="Maillard F."/>
            <person name="Murat C."/>
            <person name="Nolan M."/>
            <person name="Ohm R.A."/>
            <person name="Pangilinan J."/>
            <person name="Pereira M.F."/>
            <person name="Perotto S."/>
            <person name="Peter M."/>
            <person name="Pfister S."/>
            <person name="Riley R."/>
            <person name="Sitrit Y."/>
            <person name="Stielow J.B."/>
            <person name="Szollosi G."/>
            <person name="Zifcakova L."/>
            <person name="Stursova M."/>
            <person name="Spatafora J.W."/>
            <person name="Tedersoo L."/>
            <person name="Vaario L.M."/>
            <person name="Yamada A."/>
            <person name="Yan M."/>
            <person name="Wang P."/>
            <person name="Xu J."/>
            <person name="Bruns T."/>
            <person name="Baldrian P."/>
            <person name="Vilgalys R."/>
            <person name="Dunand C."/>
            <person name="Henrissat B."/>
            <person name="Grigoriev I.V."/>
            <person name="Hibbett D."/>
            <person name="Nagy L.G."/>
            <person name="Martin F.M."/>
        </authorList>
    </citation>
    <scope>NUCLEOTIDE SEQUENCE</scope>
    <source>
        <strain evidence="1">P2</strain>
    </source>
</reference>
<sequence>MLARSLASLVTLFLSLSALPGLALPSINDSRVSDPCATIAGQKWAAPSDVRACFTSFRVDPVEKANILTASTRILDFHTSTNYQIRAPQPFTADVHEDIIRDLQRINETEYENDLDLHIDISRSFKKLNDGHVVYINYCYDGLYSNFIPLPLVHLTDKLGFQHVHIAPEAFGVTKAEFHDQIDFWQNALPGDLKGNLESLNGAKVLLIDGKLPYVAVDENAAITGSFQGLGTRQNSFFSSYSRAAGGWTYVLGQFASQSLPLSDYVELTILREGKVLPETFTVPFRSRISTSAVAWTDSASFRAKNCKATAGTNGVDYYASSPPNTTVQDSTARAQQQPKISPDDLRKHPLNVILDATPPSDITLPPELVPASPPLGGSYSVAQFYYLNETQTGVLALGSFSAASFADLQTNLLVGLQNLKAAGAKQLIVDVTNNGGGFICVAHWLHRIITGAKSTTEPQAGLYTEARDQPLARAITAAIANGADPEFQLLYNPTNWAFGNNSLFPEKYDWLKDPVRKVINDHEDFFSQKLGQECQPFSIDPPAEALFDPKKTVVVSNGRCASSCSLFSITMNKLEGTKAVVFGGRNTVKQQYCGTVGGQSTNFATINSEIKSAKLKGHSLSPPDFLTNSVVGITWRLGFGIWNPEQPEEWEDHPANVHLDLTKENVNNPLAIWNDVIKAVF</sequence>
<reference evidence="1" key="1">
    <citation type="submission" date="2019-10" db="EMBL/GenBank/DDBJ databases">
        <authorList>
            <consortium name="DOE Joint Genome Institute"/>
            <person name="Kuo A."/>
            <person name="Miyauchi S."/>
            <person name="Kiss E."/>
            <person name="Drula E."/>
            <person name="Kohler A."/>
            <person name="Sanchez-Garcia M."/>
            <person name="Andreopoulos B."/>
            <person name="Barry K.W."/>
            <person name="Bonito G."/>
            <person name="Buee M."/>
            <person name="Carver A."/>
            <person name="Chen C."/>
            <person name="Cichocki N."/>
            <person name="Clum A."/>
            <person name="Culley D."/>
            <person name="Crous P.W."/>
            <person name="Fauchery L."/>
            <person name="Girlanda M."/>
            <person name="Hayes R."/>
            <person name="Keri Z."/>
            <person name="Labutti K."/>
            <person name="Lipzen A."/>
            <person name="Lombard V."/>
            <person name="Magnuson J."/>
            <person name="Maillard F."/>
            <person name="Morin E."/>
            <person name="Murat C."/>
            <person name="Nolan M."/>
            <person name="Ohm R."/>
            <person name="Pangilinan J."/>
            <person name="Pereira M."/>
            <person name="Perotto S."/>
            <person name="Peter M."/>
            <person name="Riley R."/>
            <person name="Sitrit Y."/>
            <person name="Stielow B."/>
            <person name="Szollosi G."/>
            <person name="Zifcakova L."/>
            <person name="Stursova M."/>
            <person name="Spatafora J.W."/>
            <person name="Tedersoo L."/>
            <person name="Vaario L.-M."/>
            <person name="Yamada A."/>
            <person name="Yan M."/>
            <person name="Wang P."/>
            <person name="Xu J."/>
            <person name="Bruns T."/>
            <person name="Baldrian P."/>
            <person name="Vilgalys R."/>
            <person name="Henrissat B."/>
            <person name="Grigoriev I.V."/>
            <person name="Hibbett D."/>
            <person name="Nagy L.G."/>
            <person name="Martin F.M."/>
        </authorList>
    </citation>
    <scope>NUCLEOTIDE SEQUENCE</scope>
    <source>
        <strain evidence="1">P2</strain>
    </source>
</reference>
<accession>A0ACB6ZDJ7</accession>
<dbReference type="Proteomes" id="UP000886501">
    <property type="component" value="Unassembled WGS sequence"/>
</dbReference>
<evidence type="ECO:0000313" key="1">
    <source>
        <dbReference type="EMBL" id="KAF9647657.1"/>
    </source>
</evidence>
<proteinExistence type="predicted"/>
<organism evidence="1 2">
    <name type="scientific">Thelephora ganbajun</name>
    <name type="common">Ganba fungus</name>
    <dbReference type="NCBI Taxonomy" id="370292"/>
    <lineage>
        <taxon>Eukaryota</taxon>
        <taxon>Fungi</taxon>
        <taxon>Dikarya</taxon>
        <taxon>Basidiomycota</taxon>
        <taxon>Agaricomycotina</taxon>
        <taxon>Agaricomycetes</taxon>
        <taxon>Thelephorales</taxon>
        <taxon>Thelephoraceae</taxon>
        <taxon>Thelephora</taxon>
    </lineage>
</organism>
<gene>
    <name evidence="1" type="ORF">BDM02DRAFT_3097792</name>
</gene>
<comment type="caution">
    <text evidence="1">The sequence shown here is derived from an EMBL/GenBank/DDBJ whole genome shotgun (WGS) entry which is preliminary data.</text>
</comment>
<keyword evidence="2" id="KW-1185">Reference proteome</keyword>
<evidence type="ECO:0000313" key="2">
    <source>
        <dbReference type="Proteomes" id="UP000886501"/>
    </source>
</evidence>